<dbReference type="EMBL" id="JAUJEA010000011">
    <property type="protein sequence ID" value="MDN5204537.1"/>
    <property type="molecule type" value="Genomic_DNA"/>
</dbReference>
<dbReference type="SUPFAM" id="SSF55874">
    <property type="entry name" value="ATPase domain of HSP90 chaperone/DNA topoisomerase II/histidine kinase"/>
    <property type="match status" value="1"/>
</dbReference>
<accession>A0ABT8KUS9</accession>
<keyword evidence="2" id="KW-1185">Reference proteome</keyword>
<evidence type="ECO:0000313" key="1">
    <source>
        <dbReference type="EMBL" id="MDN5204537.1"/>
    </source>
</evidence>
<dbReference type="Gene3D" id="3.40.1350.10">
    <property type="match status" value="1"/>
</dbReference>
<dbReference type="Pfam" id="PF13589">
    <property type="entry name" value="HATPase_c_3"/>
    <property type="match status" value="1"/>
</dbReference>
<dbReference type="GO" id="GO:0005524">
    <property type="term" value="F:ATP binding"/>
    <property type="evidence" value="ECO:0007669"/>
    <property type="project" value="UniProtKB-KW"/>
</dbReference>
<dbReference type="InterPro" id="IPR011856">
    <property type="entry name" value="tRNA_endonuc-like_dom_sf"/>
</dbReference>
<evidence type="ECO:0000313" key="2">
    <source>
        <dbReference type="Proteomes" id="UP001172082"/>
    </source>
</evidence>
<gene>
    <name evidence="1" type="ORF">QQ008_24305</name>
</gene>
<proteinExistence type="predicted"/>
<sequence length="632" mass="74063">METNENSNPVNPVDELVMEFDPNTIEHLGINQYSTLPPVIAELVSNSYDADANSVIIYLNDDDKKEIRIEDDGHGMTFKQLNDRFLRIGRNRRSDDDSQKSESGKRLVIGKKGIGKLSFFGIAEVIEVETYRNHIRNVFQMNLSDLKAAGKERKKYKPTILVKDEQSDKEKGTTILLSSIKRKSAFYPEDIAYSLSRYFSVFDEPDFDVKIIHNNENNDRILVKNKLKFKAITEEFSWNFPLPEHPREYLYSSEIKGEIISALDTVPNKMEGIALFSRGKLVNEHSFFDVKASSHGYKYITGWLDVSFIDEWDKEVISTNRRSLNWEDDDTVELKEYLNAIIYAVYNEQRKKKVKKKKEEIKSITGLDIDAWVLELPRHEQKLANSIINTIVKSESIETKKAGELVKYVQESFEFESFKEFAADLETVENIESEHLIRLFKEWKLIEAREFYKLAKIRVETIKKFEYYIDTNAKEIPTLHNFLKHFPWLLDPRIMNFKDEVTYSKLLREHFKEDDIPVENKRIDFLCVDFSETIFIIELKRPKTPIGKKQLLQGTEYVSFLKSKLGNEFKKNVYCYVIGERFVKKEEITILAEGLKTQGIYLKTYTELLSSANKYHQEFIDRYDELDSIYQD</sequence>
<keyword evidence="1" id="KW-0067">ATP-binding</keyword>
<reference evidence="1" key="1">
    <citation type="submission" date="2023-06" db="EMBL/GenBank/DDBJ databases">
        <title>Genomic of Parafulvivirga corallium.</title>
        <authorList>
            <person name="Wang G."/>
        </authorList>
    </citation>
    <scope>NUCLEOTIDE SEQUENCE</scope>
    <source>
        <strain evidence="1">BMA10</strain>
    </source>
</reference>
<dbReference type="InterPro" id="IPR036890">
    <property type="entry name" value="HATPase_C_sf"/>
</dbReference>
<name>A0ABT8KUS9_9BACT</name>
<organism evidence="1 2">
    <name type="scientific">Splendidivirga corallicola</name>
    <dbReference type="NCBI Taxonomy" id="3051826"/>
    <lineage>
        <taxon>Bacteria</taxon>
        <taxon>Pseudomonadati</taxon>
        <taxon>Bacteroidota</taxon>
        <taxon>Cytophagia</taxon>
        <taxon>Cytophagales</taxon>
        <taxon>Splendidivirgaceae</taxon>
        <taxon>Splendidivirga</taxon>
    </lineage>
</organism>
<comment type="caution">
    <text evidence="1">The sequence shown here is derived from an EMBL/GenBank/DDBJ whole genome shotgun (WGS) entry which is preliminary data.</text>
</comment>
<dbReference type="Gene3D" id="3.30.565.10">
    <property type="entry name" value="Histidine kinase-like ATPase, C-terminal domain"/>
    <property type="match status" value="1"/>
</dbReference>
<dbReference type="RefSeq" id="WP_346754557.1">
    <property type="nucleotide sequence ID" value="NZ_JAUJEA010000011.1"/>
</dbReference>
<dbReference type="Proteomes" id="UP001172082">
    <property type="component" value="Unassembled WGS sequence"/>
</dbReference>
<protein>
    <submittedName>
        <fullName evidence="1">ATP-binding protein</fullName>
    </submittedName>
</protein>
<keyword evidence="1" id="KW-0547">Nucleotide-binding</keyword>